<accession>A0A4C1TJC4</accession>
<evidence type="ECO:0000313" key="2">
    <source>
        <dbReference type="Proteomes" id="UP000299102"/>
    </source>
</evidence>
<protein>
    <submittedName>
        <fullName evidence="1">Uncharacterized protein</fullName>
    </submittedName>
</protein>
<reference evidence="1 2" key="1">
    <citation type="journal article" date="2019" name="Commun. Biol.">
        <title>The bagworm genome reveals a unique fibroin gene that provides high tensile strength.</title>
        <authorList>
            <person name="Kono N."/>
            <person name="Nakamura H."/>
            <person name="Ohtoshi R."/>
            <person name="Tomita M."/>
            <person name="Numata K."/>
            <person name="Arakawa K."/>
        </authorList>
    </citation>
    <scope>NUCLEOTIDE SEQUENCE [LARGE SCALE GENOMIC DNA]</scope>
</reference>
<keyword evidence="2" id="KW-1185">Reference proteome</keyword>
<dbReference type="EMBL" id="BGZK01000058">
    <property type="protein sequence ID" value="GBP13547.1"/>
    <property type="molecule type" value="Genomic_DNA"/>
</dbReference>
<evidence type="ECO:0000313" key="1">
    <source>
        <dbReference type="EMBL" id="GBP13547.1"/>
    </source>
</evidence>
<dbReference type="Proteomes" id="UP000299102">
    <property type="component" value="Unassembled WGS sequence"/>
</dbReference>
<sequence length="344" mass="39221">MWCCFCRLDEESEIDVNVANGDDREQCRSAGVNRAETSNTSNLDVSKNGLVQDQVENTTPMLENAHSDGVYENQKTVIGDSSWLDEQYATSVDPRNYYGADFRRWLKNDVIYVIKNFDPYKNDISKTIETAVADYNNAYQEFELFASWKKKAAPNQTSIRDSYGSSFVNSGLSYASILRSDLNAQQLSNIKSISCSQIVTKPAAEYSSGIITETDINNRPRYAGNPVARVVPRFKQTPSDTTFAVTPKQNQSYPLHRNVKDYNRYLNKVEIIKCTDNGYIINKEVHLLTKNWHAVLDSDNVSYCLLCGVMYYDRHIYEQNHLSRLQWSVSKILNKGSNIVREAK</sequence>
<proteinExistence type="predicted"/>
<name>A0A4C1TJC4_EUMVA</name>
<dbReference type="OrthoDB" id="6162112at2759"/>
<organism evidence="1 2">
    <name type="scientific">Eumeta variegata</name>
    <name type="common">Bagworm moth</name>
    <name type="synonym">Eumeta japonica</name>
    <dbReference type="NCBI Taxonomy" id="151549"/>
    <lineage>
        <taxon>Eukaryota</taxon>
        <taxon>Metazoa</taxon>
        <taxon>Ecdysozoa</taxon>
        <taxon>Arthropoda</taxon>
        <taxon>Hexapoda</taxon>
        <taxon>Insecta</taxon>
        <taxon>Pterygota</taxon>
        <taxon>Neoptera</taxon>
        <taxon>Endopterygota</taxon>
        <taxon>Lepidoptera</taxon>
        <taxon>Glossata</taxon>
        <taxon>Ditrysia</taxon>
        <taxon>Tineoidea</taxon>
        <taxon>Psychidae</taxon>
        <taxon>Oiketicinae</taxon>
        <taxon>Eumeta</taxon>
    </lineage>
</organism>
<comment type="caution">
    <text evidence="1">The sequence shown here is derived from an EMBL/GenBank/DDBJ whole genome shotgun (WGS) entry which is preliminary data.</text>
</comment>
<gene>
    <name evidence="1" type="ORF">EVAR_6897_1</name>
</gene>
<dbReference type="AlphaFoldDB" id="A0A4C1TJC4"/>